<evidence type="ECO:0000256" key="8">
    <source>
        <dbReference type="SAM" id="Phobius"/>
    </source>
</evidence>
<gene>
    <name evidence="9" type="ORF">TRFO_03472</name>
</gene>
<evidence type="ECO:0000256" key="1">
    <source>
        <dbReference type="ARBA" id="ARBA00004651"/>
    </source>
</evidence>
<evidence type="ECO:0000256" key="6">
    <source>
        <dbReference type="ARBA" id="ARBA00022989"/>
    </source>
</evidence>
<dbReference type="OrthoDB" id="2133778at2759"/>
<keyword evidence="10" id="KW-1185">Reference proteome</keyword>
<feature type="transmembrane region" description="Helical" evidence="8">
    <location>
        <begin position="97"/>
        <end position="120"/>
    </location>
</feature>
<organism evidence="9 10">
    <name type="scientific">Tritrichomonas foetus</name>
    <dbReference type="NCBI Taxonomy" id="1144522"/>
    <lineage>
        <taxon>Eukaryota</taxon>
        <taxon>Metamonada</taxon>
        <taxon>Parabasalia</taxon>
        <taxon>Tritrichomonadida</taxon>
        <taxon>Tritrichomonadidae</taxon>
        <taxon>Tritrichomonas</taxon>
    </lineage>
</organism>
<dbReference type="Gene3D" id="1.20.1530.20">
    <property type="match status" value="1"/>
</dbReference>
<keyword evidence="3" id="KW-0813">Transport</keyword>
<dbReference type="Pfam" id="PF03547">
    <property type="entry name" value="Mem_trans"/>
    <property type="match status" value="1"/>
</dbReference>
<dbReference type="AlphaFoldDB" id="A0A1J4KTD1"/>
<feature type="transmembrane region" description="Helical" evidence="8">
    <location>
        <begin position="126"/>
        <end position="148"/>
    </location>
</feature>
<comment type="similarity">
    <text evidence="2">Belongs to the auxin efflux carrier (TC 2.A.69) family.</text>
</comment>
<dbReference type="InterPro" id="IPR004776">
    <property type="entry name" value="Mem_transp_PIN-like"/>
</dbReference>
<dbReference type="Proteomes" id="UP000179807">
    <property type="component" value="Unassembled WGS sequence"/>
</dbReference>
<feature type="transmembrane region" description="Helical" evidence="8">
    <location>
        <begin position="6"/>
        <end position="25"/>
    </location>
</feature>
<dbReference type="EMBL" id="MLAK01000549">
    <property type="protein sequence ID" value="OHT13052.1"/>
    <property type="molecule type" value="Genomic_DNA"/>
</dbReference>
<keyword evidence="7 8" id="KW-0472">Membrane</keyword>
<dbReference type="VEuPathDB" id="TrichDB:TRFO_03472"/>
<evidence type="ECO:0000256" key="4">
    <source>
        <dbReference type="ARBA" id="ARBA00022475"/>
    </source>
</evidence>
<dbReference type="GeneID" id="94826020"/>
<keyword evidence="4" id="KW-1003">Cell membrane</keyword>
<accession>A0A1J4KTD1</accession>
<evidence type="ECO:0000256" key="3">
    <source>
        <dbReference type="ARBA" id="ARBA00022448"/>
    </source>
</evidence>
<dbReference type="GO" id="GO:0055085">
    <property type="term" value="P:transmembrane transport"/>
    <property type="evidence" value="ECO:0007669"/>
    <property type="project" value="InterPro"/>
</dbReference>
<name>A0A1J4KTD1_9EUKA</name>
<feature type="transmembrane region" description="Helical" evidence="8">
    <location>
        <begin position="305"/>
        <end position="323"/>
    </location>
</feature>
<evidence type="ECO:0000313" key="10">
    <source>
        <dbReference type="Proteomes" id="UP000179807"/>
    </source>
</evidence>
<dbReference type="RefSeq" id="XP_068366188.1">
    <property type="nucleotide sequence ID" value="XM_068491316.1"/>
</dbReference>
<evidence type="ECO:0000256" key="5">
    <source>
        <dbReference type="ARBA" id="ARBA00022692"/>
    </source>
</evidence>
<dbReference type="GO" id="GO:0005886">
    <property type="term" value="C:plasma membrane"/>
    <property type="evidence" value="ECO:0007669"/>
    <property type="project" value="UniProtKB-SubCell"/>
</dbReference>
<comment type="caution">
    <text evidence="9">The sequence shown here is derived from an EMBL/GenBank/DDBJ whole genome shotgun (WGS) entry which is preliminary data.</text>
</comment>
<evidence type="ECO:0000256" key="7">
    <source>
        <dbReference type="ARBA" id="ARBA00023136"/>
    </source>
</evidence>
<evidence type="ECO:0000313" key="9">
    <source>
        <dbReference type="EMBL" id="OHT13052.1"/>
    </source>
</evidence>
<feature type="transmembrane region" description="Helical" evidence="8">
    <location>
        <begin position="37"/>
        <end position="56"/>
    </location>
</feature>
<evidence type="ECO:0000256" key="2">
    <source>
        <dbReference type="ARBA" id="ARBA00010145"/>
    </source>
</evidence>
<feature type="transmembrane region" description="Helical" evidence="8">
    <location>
        <begin position="178"/>
        <end position="200"/>
    </location>
</feature>
<dbReference type="PANTHER" id="PTHR36838">
    <property type="entry name" value="AUXIN EFFLUX CARRIER FAMILY PROTEIN"/>
    <property type="match status" value="1"/>
</dbReference>
<keyword evidence="6 8" id="KW-1133">Transmembrane helix</keyword>
<comment type="subcellular location">
    <subcellularLocation>
        <location evidence="1">Cell membrane</location>
        <topology evidence="1">Multi-pass membrane protein</topology>
    </subcellularLocation>
</comment>
<reference evidence="9" key="1">
    <citation type="submission" date="2016-10" db="EMBL/GenBank/DDBJ databases">
        <authorList>
            <person name="Benchimol M."/>
            <person name="Almeida L.G."/>
            <person name="Vasconcelos A.T."/>
            <person name="Perreira-Neves A."/>
            <person name="Rosa I.A."/>
            <person name="Tasca T."/>
            <person name="Bogo M.R."/>
            <person name="de Souza W."/>
        </authorList>
    </citation>
    <scope>NUCLEOTIDE SEQUENCE [LARGE SCALE GENOMIC DNA]</scope>
    <source>
        <strain evidence="9">K</strain>
    </source>
</reference>
<dbReference type="InterPro" id="IPR038770">
    <property type="entry name" value="Na+/solute_symporter_sf"/>
</dbReference>
<feature type="transmembrane region" description="Helical" evidence="8">
    <location>
        <begin position="68"/>
        <end position="90"/>
    </location>
</feature>
<feature type="transmembrane region" description="Helical" evidence="8">
    <location>
        <begin position="241"/>
        <end position="266"/>
    </location>
</feature>
<dbReference type="PANTHER" id="PTHR36838:SF3">
    <property type="entry name" value="TRANSPORTER AUXIN EFFLUX CARRIER EC FAMILY"/>
    <property type="match status" value="1"/>
</dbReference>
<proteinExistence type="inferred from homology"/>
<sequence length="332" mass="37591">MTNYSNTIQAGVTILLIIAVGYICCKFNIIKQKEFGYFNLFLAKNCFFFLIFRSLAGKDIRDLDWRPFAISVLMTFSVYIVALPLLLFPFKDRLGTYIATVFPAVYINYVISGLPIFLSLWDESDISVITVILLSNDMLGSPVFFILTNIREIMMENRELEKAGKPKRKFSAKIFLEILLRLVQNMFLIGIAAGLIYSAFAWNVCTFLSQLQSLLGDCVLPFALFNVGAFLSQQSLFACHWLQFVFCAFLRLLVGPFFSLLFCLALKIPNKMARQCIVLTSQQTAVVCFTLTQNAKIGAGVSSTMILWSCVLMVPAIIFWLFILDKLNLFVD</sequence>
<protein>
    <submittedName>
        <fullName evidence="9">Auxin Efflux Carrier family protein</fullName>
    </submittedName>
</protein>
<keyword evidence="5 8" id="KW-0812">Transmembrane</keyword>